<dbReference type="Proteomes" id="UP001497472">
    <property type="component" value="Unassembled WGS sequence"/>
</dbReference>
<reference evidence="1 2" key="1">
    <citation type="submission" date="2023-11" db="EMBL/GenBank/DDBJ databases">
        <authorList>
            <person name="Okamura Y."/>
        </authorList>
    </citation>
    <scope>NUCLEOTIDE SEQUENCE [LARGE SCALE GENOMIC DNA]</scope>
</reference>
<protein>
    <submittedName>
        <fullName evidence="1">Uncharacterized protein</fullName>
    </submittedName>
</protein>
<dbReference type="EMBL" id="CAVLEF010000132">
    <property type="protein sequence ID" value="CAK1552168.1"/>
    <property type="molecule type" value="Genomic_DNA"/>
</dbReference>
<name>A0AAV1JRM7_9NEOP</name>
<evidence type="ECO:0000313" key="2">
    <source>
        <dbReference type="Proteomes" id="UP001497472"/>
    </source>
</evidence>
<accession>A0AAV1JRM7</accession>
<gene>
    <name evidence="1" type="ORF">LNINA_LOCUS11233</name>
</gene>
<dbReference type="AlphaFoldDB" id="A0AAV1JRM7"/>
<evidence type="ECO:0000313" key="1">
    <source>
        <dbReference type="EMBL" id="CAK1552168.1"/>
    </source>
</evidence>
<keyword evidence="2" id="KW-1185">Reference proteome</keyword>
<sequence length="75" mass="8012">MVVGTAHSPEAGTPAYGTRRAKFKYDELVTKGMRALIIGSGADVQATRVLGVTQPTHVGNLQLMHYSKAKANTNK</sequence>
<proteinExistence type="predicted"/>
<organism evidence="1 2">
    <name type="scientific">Leptosia nina</name>
    <dbReference type="NCBI Taxonomy" id="320188"/>
    <lineage>
        <taxon>Eukaryota</taxon>
        <taxon>Metazoa</taxon>
        <taxon>Ecdysozoa</taxon>
        <taxon>Arthropoda</taxon>
        <taxon>Hexapoda</taxon>
        <taxon>Insecta</taxon>
        <taxon>Pterygota</taxon>
        <taxon>Neoptera</taxon>
        <taxon>Endopterygota</taxon>
        <taxon>Lepidoptera</taxon>
        <taxon>Glossata</taxon>
        <taxon>Ditrysia</taxon>
        <taxon>Papilionoidea</taxon>
        <taxon>Pieridae</taxon>
        <taxon>Pierinae</taxon>
        <taxon>Leptosia</taxon>
    </lineage>
</organism>
<comment type="caution">
    <text evidence="1">The sequence shown here is derived from an EMBL/GenBank/DDBJ whole genome shotgun (WGS) entry which is preliminary data.</text>
</comment>